<evidence type="ECO:0000256" key="6">
    <source>
        <dbReference type="ARBA" id="ARBA00022962"/>
    </source>
</evidence>
<dbReference type="InterPro" id="IPR029055">
    <property type="entry name" value="Ntn_hydrolases_N"/>
</dbReference>
<evidence type="ECO:0000256" key="2">
    <source>
        <dbReference type="ARBA" id="ARBA00005752"/>
    </source>
</evidence>
<comment type="pathway">
    <text evidence="1">Amino-acid biosynthesis; L-asparagine biosynthesis; L-asparagine from L-aspartate (L-Gln route): step 1/1.</text>
</comment>
<evidence type="ECO:0000256" key="3">
    <source>
        <dbReference type="ARBA" id="ARBA00012737"/>
    </source>
</evidence>
<dbReference type="InterPro" id="IPR051786">
    <property type="entry name" value="ASN_synthetase/amidase"/>
</dbReference>
<comment type="caution">
    <text evidence="12">The sequence shown here is derived from an EMBL/GenBank/DDBJ whole genome shotgun (WGS) entry which is preliminary data.</text>
</comment>
<dbReference type="GO" id="GO:0006529">
    <property type="term" value="P:asparagine biosynthetic process"/>
    <property type="evidence" value="ECO:0007669"/>
    <property type="project" value="UniProtKB-KW"/>
</dbReference>
<evidence type="ECO:0000313" key="13">
    <source>
        <dbReference type="Proteomes" id="UP000030652"/>
    </source>
</evidence>
<evidence type="ECO:0000256" key="1">
    <source>
        <dbReference type="ARBA" id="ARBA00005187"/>
    </source>
</evidence>
<proteinExistence type="inferred from homology"/>
<feature type="binding site" evidence="9">
    <location>
        <position position="104"/>
    </location>
    <ligand>
        <name>L-glutamine</name>
        <dbReference type="ChEBI" id="CHEBI:58359"/>
    </ligand>
</feature>
<evidence type="ECO:0000313" key="12">
    <source>
        <dbReference type="EMBL" id="KHE94019.1"/>
    </source>
</evidence>
<dbReference type="GO" id="GO:0005829">
    <property type="term" value="C:cytosol"/>
    <property type="evidence" value="ECO:0007669"/>
    <property type="project" value="TreeGrafter"/>
</dbReference>
<reference evidence="12 13" key="1">
    <citation type="submission" date="2014-10" db="EMBL/GenBank/DDBJ databases">
        <title>Draft genome of anammox bacterium scalindua brodae, obtained using differential coverage binning of sequence data from two enrichment reactors.</title>
        <authorList>
            <person name="Speth D.R."/>
            <person name="Russ L."/>
            <person name="Kartal B."/>
            <person name="Op den Camp H.J."/>
            <person name="Dutilh B.E."/>
            <person name="Jetten M.S."/>
        </authorList>
    </citation>
    <scope>NUCLEOTIDE SEQUENCE [LARGE SCALE GENOMIC DNA]</scope>
    <source>
        <strain evidence="12">RU1</strain>
    </source>
</reference>
<dbReference type="PROSITE" id="PS51278">
    <property type="entry name" value="GATASE_TYPE_2"/>
    <property type="match status" value="1"/>
</dbReference>
<protein>
    <recommendedName>
        <fullName evidence="3">asparagine synthase (glutamine-hydrolyzing)</fullName>
        <ecNumber evidence="3">6.3.5.4</ecNumber>
    </recommendedName>
</protein>
<keyword evidence="6 8" id="KW-0315">Glutamine amidotransferase</keyword>
<dbReference type="PANTHER" id="PTHR43284:SF1">
    <property type="entry name" value="ASPARAGINE SYNTHETASE"/>
    <property type="match status" value="1"/>
</dbReference>
<comment type="similarity">
    <text evidence="2">Belongs to the asparagine synthetase family.</text>
</comment>
<dbReference type="PIRSF" id="PIRSF001589">
    <property type="entry name" value="Asn_synthetase_glu-h"/>
    <property type="match status" value="1"/>
</dbReference>
<dbReference type="PANTHER" id="PTHR43284">
    <property type="entry name" value="ASPARAGINE SYNTHETASE (GLUTAMINE-HYDROLYZING)"/>
    <property type="match status" value="1"/>
</dbReference>
<organism evidence="12 13">
    <name type="scientific">Candidatus Scalindua brodae</name>
    <dbReference type="NCBI Taxonomy" id="237368"/>
    <lineage>
        <taxon>Bacteria</taxon>
        <taxon>Pseudomonadati</taxon>
        <taxon>Planctomycetota</taxon>
        <taxon>Candidatus Brocadiia</taxon>
        <taxon>Candidatus Brocadiales</taxon>
        <taxon>Candidatus Scalinduaceae</taxon>
        <taxon>Candidatus Scalindua</taxon>
    </lineage>
</organism>
<dbReference type="CDD" id="cd01991">
    <property type="entry name" value="Asn_synthase_B_C"/>
    <property type="match status" value="1"/>
</dbReference>
<dbReference type="SUPFAM" id="SSF56235">
    <property type="entry name" value="N-terminal nucleophile aminohydrolases (Ntn hydrolases)"/>
    <property type="match status" value="1"/>
</dbReference>
<keyword evidence="5 9" id="KW-0067">ATP-binding</keyword>
<dbReference type="Gene3D" id="3.40.50.620">
    <property type="entry name" value="HUPs"/>
    <property type="match status" value="1"/>
</dbReference>
<accession>A0A0B0EN10</accession>
<dbReference type="eggNOG" id="COG0367">
    <property type="taxonomic scope" value="Bacteria"/>
</dbReference>
<name>A0A0B0EN10_9BACT</name>
<dbReference type="CDD" id="cd00712">
    <property type="entry name" value="AsnB"/>
    <property type="match status" value="1"/>
</dbReference>
<keyword evidence="4 9" id="KW-0547">Nucleotide-binding</keyword>
<dbReference type="GO" id="GO:0005524">
    <property type="term" value="F:ATP binding"/>
    <property type="evidence" value="ECO:0007669"/>
    <property type="project" value="UniProtKB-KW"/>
</dbReference>
<evidence type="ECO:0000256" key="10">
    <source>
        <dbReference type="PIRSR" id="PIRSR001589-3"/>
    </source>
</evidence>
<evidence type="ECO:0000256" key="9">
    <source>
        <dbReference type="PIRSR" id="PIRSR001589-2"/>
    </source>
</evidence>
<feature type="site" description="Important for beta-aspartyl-AMP intermediate formation" evidence="10">
    <location>
        <position position="369"/>
    </location>
</feature>
<dbReference type="NCBIfam" id="TIGR01536">
    <property type="entry name" value="asn_synth_AEB"/>
    <property type="match status" value="1"/>
</dbReference>
<dbReference type="Proteomes" id="UP000030652">
    <property type="component" value="Unassembled WGS sequence"/>
</dbReference>
<dbReference type="InterPro" id="IPR006426">
    <property type="entry name" value="Asn_synth_AEB"/>
</dbReference>
<dbReference type="EC" id="6.3.5.4" evidence="3"/>
<dbReference type="PATRIC" id="fig|237368.3.peg.235"/>
<comment type="catalytic activity">
    <reaction evidence="7">
        <text>L-aspartate + L-glutamine + ATP + H2O = L-asparagine + L-glutamate + AMP + diphosphate + H(+)</text>
        <dbReference type="Rhea" id="RHEA:12228"/>
        <dbReference type="ChEBI" id="CHEBI:15377"/>
        <dbReference type="ChEBI" id="CHEBI:15378"/>
        <dbReference type="ChEBI" id="CHEBI:29985"/>
        <dbReference type="ChEBI" id="CHEBI:29991"/>
        <dbReference type="ChEBI" id="CHEBI:30616"/>
        <dbReference type="ChEBI" id="CHEBI:33019"/>
        <dbReference type="ChEBI" id="CHEBI:58048"/>
        <dbReference type="ChEBI" id="CHEBI:58359"/>
        <dbReference type="ChEBI" id="CHEBI:456215"/>
        <dbReference type="EC" id="6.3.5.4"/>
    </reaction>
</comment>
<evidence type="ECO:0000256" key="5">
    <source>
        <dbReference type="ARBA" id="ARBA00022840"/>
    </source>
</evidence>
<dbReference type="EMBL" id="JRYO01000021">
    <property type="protein sequence ID" value="KHE94019.1"/>
    <property type="molecule type" value="Genomic_DNA"/>
</dbReference>
<dbReference type="AlphaFoldDB" id="A0A0B0EN10"/>
<keyword evidence="8" id="KW-0028">Amino-acid biosynthesis</keyword>
<dbReference type="Pfam" id="PF13537">
    <property type="entry name" value="GATase_7"/>
    <property type="match status" value="1"/>
</dbReference>
<evidence type="ECO:0000259" key="11">
    <source>
        <dbReference type="PROSITE" id="PS51278"/>
    </source>
</evidence>
<keyword evidence="8" id="KW-0061">Asparagine biosynthesis</keyword>
<dbReference type="Pfam" id="PF00733">
    <property type="entry name" value="Asn_synthase"/>
    <property type="match status" value="1"/>
</dbReference>
<evidence type="ECO:0000256" key="8">
    <source>
        <dbReference type="PIRSR" id="PIRSR001589-1"/>
    </source>
</evidence>
<sequence>MCGIIGIWGTSGANIEKMQISVTKALQQLSHRGPDDQGVWTDLQAGIVFGHRRLSIIDLSDTGHQPMLSRNGRYCLTYNGEIYNYLELREFLLTKEVKLRGASDTEILLALFVEEGPESLQRLRGMFALAIWDREEKQLFLARDRIGKKPLYYFLTKAKEFIFSSELNALAVLAGDSELTIDLSAVDSFLSDGVIGGTQTIYKSVYKLLPGHFAYVNKDGWISTQQYWRINWEEKKNISFSEAVERTDFLLQRAVCERLRADVPVGVFLSGGIDSGLITALASINCNKPIKTISIGFRNGAFDERRLARQVSEKYQTDHEEFVVEHEVALQLPSIIQSYGEPFGDASAIPSYFVSKIAAQQVKVVLNGDGGDELFLGYRRYIAASMLTRLDKFLPDIVKESVSSIIQNCLPTPKSYRSRYAFVYRLLRAATKKDWEQYRILGSDGFSIEEKKKLYRDPSIIRDNSLSFSMQHLNKLTEFDSFNSTVALDFEFSLPDALLVKMDIASMANSIEARSPFLDHTIAEFAFSLTRQIKLPGVETKPILRALAEKYLPQEVVIAPKRGFEVPMYHWLHNDLQEMRDDFILNKKGIVTELFNRSYLESLLGGRVEKSLEPSRWVQLVWYLLVIAIWDHQRKTIYCI</sequence>
<gene>
    <name evidence="12" type="ORF">SCABRO_00218</name>
</gene>
<dbReference type="InterPro" id="IPR001962">
    <property type="entry name" value="Asn_synthase"/>
</dbReference>
<feature type="domain" description="Glutamine amidotransferase type-2" evidence="11">
    <location>
        <begin position="2"/>
        <end position="219"/>
    </location>
</feature>
<dbReference type="SUPFAM" id="SSF52402">
    <property type="entry name" value="Adenine nucleotide alpha hydrolases-like"/>
    <property type="match status" value="1"/>
</dbReference>
<dbReference type="GO" id="GO:0004066">
    <property type="term" value="F:asparagine synthase (glutamine-hydrolyzing) activity"/>
    <property type="evidence" value="ECO:0007669"/>
    <property type="project" value="UniProtKB-EC"/>
</dbReference>
<evidence type="ECO:0000256" key="4">
    <source>
        <dbReference type="ARBA" id="ARBA00022741"/>
    </source>
</evidence>
<feature type="binding site" evidence="9">
    <location>
        <position position="295"/>
    </location>
    <ligand>
        <name>ATP</name>
        <dbReference type="ChEBI" id="CHEBI:30616"/>
    </ligand>
</feature>
<dbReference type="InterPro" id="IPR017932">
    <property type="entry name" value="GATase_2_dom"/>
</dbReference>
<dbReference type="InterPro" id="IPR014729">
    <property type="entry name" value="Rossmann-like_a/b/a_fold"/>
</dbReference>
<evidence type="ECO:0000256" key="7">
    <source>
        <dbReference type="ARBA" id="ARBA00048741"/>
    </source>
</evidence>
<feature type="active site" description="For GATase activity" evidence="8">
    <location>
        <position position="2"/>
    </location>
</feature>
<dbReference type="InterPro" id="IPR033738">
    <property type="entry name" value="AsnB_N"/>
</dbReference>
<dbReference type="Gene3D" id="3.60.20.10">
    <property type="entry name" value="Glutamine Phosphoribosylpyrophosphate, subunit 1, domain 1"/>
    <property type="match status" value="1"/>
</dbReference>